<dbReference type="AlphaFoldDB" id="A0AAN7W2K3"/>
<name>A0AAN7W2K3_9PEZI</name>
<evidence type="ECO:0000259" key="1">
    <source>
        <dbReference type="Pfam" id="PF06985"/>
    </source>
</evidence>
<evidence type="ECO:0000313" key="3">
    <source>
        <dbReference type="Proteomes" id="UP001310594"/>
    </source>
</evidence>
<dbReference type="InterPro" id="IPR010730">
    <property type="entry name" value="HET"/>
</dbReference>
<protein>
    <recommendedName>
        <fullName evidence="1">Heterokaryon incompatibility domain-containing protein</fullName>
    </recommendedName>
</protein>
<accession>A0AAN7W2K3</accession>
<sequence>MSLVQSKLCSVCQTLNISAGDFIIKDEDNTYKYEQYYDLGALHELRKRAETCPLCWLYLDAAGNPPVTPPEDNACQFSWENDGFVDWSEAPLVRCLRLRIQPWLANWPEFNKITLLLDQASEEYDLFLGRRRSEGRWKASLARKWMRDCERWHGDACDGLLTDKDAVMPVNFRLVDCLERRLVVAPINAKYLALSYVWGRAKIFQLNTTNKGALERLGGLKTVWDELPLTIRDTIRVTSKLGYRYVWIDSLCIVQDDDADKKALIPLMDLIYNRALLSIVAGSGDTAGAGLPGVSATLKIPQAIREVSSGCTLLSQKHLVDLLEYSFYESRGWTYQERCLSRRRLYFFDEQTVFECRRSVWREDAVLEDPDVVSSFDTSSIYSISGIVRSGLPYEQYGGSVYWYSQRNLTSNSDVLNAFAGISRVLLNEMGALSSTAVSSIYGLPSSMFDWAILWSPNKTAHKRTGGWPSWSWCGWVGGVGMALTGVTEPQLKEWLQHRTRVRWRTYAVNGWPCECIDSVGQASVNLQFLPTPSPHQVLELEEAYLAKSGLVGIRITAPLSEEGDTLLPILQLRAQVARFELQPVDGFPSATNAVVDRGYHISLAGVAVGGIWLDMAWQHDTEVAYEFVVLSEARMSSLREQLLSRIKHDVKGEWDGYHVMLVKSICEGRLRERVAIGTILQSAVNDQSGWDDIWLR</sequence>
<dbReference type="EMBL" id="JAVRQU010000018">
    <property type="protein sequence ID" value="KAK5692848.1"/>
    <property type="molecule type" value="Genomic_DNA"/>
</dbReference>
<dbReference type="Proteomes" id="UP001310594">
    <property type="component" value="Unassembled WGS sequence"/>
</dbReference>
<reference evidence="2" key="1">
    <citation type="submission" date="2023-08" db="EMBL/GenBank/DDBJ databases">
        <title>Black Yeasts Isolated from many extreme environments.</title>
        <authorList>
            <person name="Coleine C."/>
            <person name="Stajich J.E."/>
            <person name="Selbmann L."/>
        </authorList>
    </citation>
    <scope>NUCLEOTIDE SEQUENCE</scope>
    <source>
        <strain evidence="2">CCFEE 5810</strain>
    </source>
</reference>
<feature type="domain" description="Heterokaryon incompatibility" evidence="1">
    <location>
        <begin position="191"/>
        <end position="337"/>
    </location>
</feature>
<dbReference type="Pfam" id="PF06985">
    <property type="entry name" value="HET"/>
    <property type="match status" value="1"/>
</dbReference>
<dbReference type="PANTHER" id="PTHR33112:SF12">
    <property type="entry name" value="HETEROKARYON INCOMPATIBILITY DOMAIN-CONTAINING PROTEIN"/>
    <property type="match status" value="1"/>
</dbReference>
<dbReference type="PANTHER" id="PTHR33112">
    <property type="entry name" value="DOMAIN PROTEIN, PUTATIVE-RELATED"/>
    <property type="match status" value="1"/>
</dbReference>
<evidence type="ECO:0000313" key="2">
    <source>
        <dbReference type="EMBL" id="KAK5692848.1"/>
    </source>
</evidence>
<proteinExistence type="predicted"/>
<gene>
    <name evidence="2" type="ORF">LTR97_010324</name>
</gene>
<comment type="caution">
    <text evidence="2">The sequence shown here is derived from an EMBL/GenBank/DDBJ whole genome shotgun (WGS) entry which is preliminary data.</text>
</comment>
<organism evidence="2 3">
    <name type="scientific">Elasticomyces elasticus</name>
    <dbReference type="NCBI Taxonomy" id="574655"/>
    <lineage>
        <taxon>Eukaryota</taxon>
        <taxon>Fungi</taxon>
        <taxon>Dikarya</taxon>
        <taxon>Ascomycota</taxon>
        <taxon>Pezizomycotina</taxon>
        <taxon>Dothideomycetes</taxon>
        <taxon>Dothideomycetidae</taxon>
        <taxon>Mycosphaerellales</taxon>
        <taxon>Teratosphaeriaceae</taxon>
        <taxon>Elasticomyces</taxon>
    </lineage>
</organism>